<dbReference type="SUPFAM" id="SSF143011">
    <property type="entry name" value="RelE-like"/>
    <property type="match status" value="1"/>
</dbReference>
<dbReference type="InterPro" id="IPR007712">
    <property type="entry name" value="RelE/ParE_toxin"/>
</dbReference>
<evidence type="ECO:0000313" key="3">
    <source>
        <dbReference type="Proteomes" id="UP000236725"/>
    </source>
</evidence>
<dbReference type="AlphaFoldDB" id="A0A8G2BVG6"/>
<organism evidence="2 3">
    <name type="scientific">Parabacteroides chinchillae</name>
    <dbReference type="NCBI Taxonomy" id="871327"/>
    <lineage>
        <taxon>Bacteria</taxon>
        <taxon>Pseudomonadati</taxon>
        <taxon>Bacteroidota</taxon>
        <taxon>Bacteroidia</taxon>
        <taxon>Bacteroidales</taxon>
        <taxon>Tannerellaceae</taxon>
        <taxon>Parabacteroides</taxon>
    </lineage>
</organism>
<name>A0A8G2BVG6_9BACT</name>
<comment type="caution">
    <text evidence="2">The sequence shown here is derived from an EMBL/GenBank/DDBJ whole genome shotgun (WGS) entry which is preliminary data.</text>
</comment>
<keyword evidence="3" id="KW-1185">Reference proteome</keyword>
<proteinExistence type="predicted"/>
<evidence type="ECO:0000256" key="1">
    <source>
        <dbReference type="ARBA" id="ARBA00022649"/>
    </source>
</evidence>
<reference evidence="2 3" key="1">
    <citation type="submission" date="2016-10" db="EMBL/GenBank/DDBJ databases">
        <authorList>
            <person name="Varghese N."/>
            <person name="Submissions S."/>
        </authorList>
    </citation>
    <scope>NUCLEOTIDE SEQUENCE [LARGE SCALE GENOMIC DNA]</scope>
    <source>
        <strain evidence="2 3">DSM 29073</strain>
    </source>
</reference>
<keyword evidence="1" id="KW-1277">Toxin-antitoxin system</keyword>
<dbReference type="EMBL" id="FNVS01000005">
    <property type="protein sequence ID" value="SEF72358.1"/>
    <property type="molecule type" value="Genomic_DNA"/>
</dbReference>
<accession>A0A8G2BVG6</accession>
<dbReference type="Proteomes" id="UP000236725">
    <property type="component" value="Unassembled WGS sequence"/>
</dbReference>
<evidence type="ECO:0000313" key="2">
    <source>
        <dbReference type="EMBL" id="SEF72358.1"/>
    </source>
</evidence>
<gene>
    <name evidence="2" type="ORF">SAMN05444001_105137</name>
</gene>
<dbReference type="InterPro" id="IPR035093">
    <property type="entry name" value="RelE/ParE_toxin_dom_sf"/>
</dbReference>
<dbReference type="Pfam" id="PF05016">
    <property type="entry name" value="ParE_toxin"/>
    <property type="match status" value="1"/>
</dbReference>
<dbReference type="Gene3D" id="3.30.2310.20">
    <property type="entry name" value="RelE-like"/>
    <property type="match status" value="1"/>
</dbReference>
<sequence>MVEMKIFWLKPALDDLRKIRAYYTDNAGLISTGKRIRKITESISCLSANPFLGKDAVEIKRPSQQYRYLVCGDYKVFYYIKNNVVKIAMLWDCCQNPIRLIDKFK</sequence>
<protein>
    <submittedName>
        <fullName evidence="2">Plasmid stabilization system protein ParE</fullName>
    </submittedName>
</protein>